<protein>
    <submittedName>
        <fullName evidence="2">Uncharacterized protein</fullName>
    </submittedName>
</protein>
<sequence>MRAPDLYPVPEPYGSGMLAIGARSQKGPKCQGSPGRHR</sequence>
<dbReference type="Proteomes" id="UP000694460">
    <property type="component" value="Unassembled WGS sequence"/>
</dbReference>
<keyword evidence="3" id="KW-1185">Reference proteome</keyword>
<dbReference type="EMBL" id="JAGIOP010000001">
    <property type="protein sequence ID" value="MBP2450291.1"/>
    <property type="molecule type" value="Genomic_DNA"/>
</dbReference>
<evidence type="ECO:0000256" key="1">
    <source>
        <dbReference type="SAM" id="MobiDB-lite"/>
    </source>
</evidence>
<comment type="caution">
    <text evidence="2">The sequence shown here is derived from an EMBL/GenBank/DDBJ whole genome shotgun (WGS) entry which is preliminary data.</text>
</comment>
<gene>
    <name evidence="2" type="ORF">JOF57_000176</name>
</gene>
<name>A0ABS4ZLD0_9MYCO</name>
<reference evidence="2 3" key="1">
    <citation type="submission" date="2021-03" db="EMBL/GenBank/DDBJ databases">
        <title>Sequencing the genomes of 1000 actinobacteria strains.</title>
        <authorList>
            <person name="Klenk H.-P."/>
        </authorList>
    </citation>
    <scope>NUCLEOTIDE SEQUENCE [LARGE SCALE GENOMIC DNA]</scope>
    <source>
        <strain evidence="2 3">DSM 46713</strain>
    </source>
</reference>
<accession>A0ABS4ZLD0</accession>
<evidence type="ECO:0000313" key="2">
    <source>
        <dbReference type="EMBL" id="MBP2450291.1"/>
    </source>
</evidence>
<proteinExistence type="predicted"/>
<organism evidence="2 3">
    <name type="scientific">Mycolicibacterium lutetiense</name>
    <dbReference type="NCBI Taxonomy" id="1641992"/>
    <lineage>
        <taxon>Bacteria</taxon>
        <taxon>Bacillati</taxon>
        <taxon>Actinomycetota</taxon>
        <taxon>Actinomycetes</taxon>
        <taxon>Mycobacteriales</taxon>
        <taxon>Mycobacteriaceae</taxon>
        <taxon>Mycolicibacterium</taxon>
    </lineage>
</organism>
<evidence type="ECO:0000313" key="3">
    <source>
        <dbReference type="Proteomes" id="UP000694460"/>
    </source>
</evidence>
<feature type="region of interest" description="Disordered" evidence="1">
    <location>
        <begin position="1"/>
        <end position="38"/>
    </location>
</feature>